<comment type="caution">
    <text evidence="2">The sequence shown here is derived from an EMBL/GenBank/DDBJ whole genome shotgun (WGS) entry which is preliminary data.</text>
</comment>
<dbReference type="AlphaFoldDB" id="A0A8S1AA92"/>
<proteinExistence type="predicted"/>
<reference evidence="3 4" key="1">
    <citation type="submission" date="2020-04" db="EMBL/GenBank/DDBJ databases">
        <authorList>
            <person name="Wallbank WR R."/>
            <person name="Pardo Diaz C."/>
            <person name="Kozak K."/>
            <person name="Martin S."/>
            <person name="Jiggins C."/>
            <person name="Moest M."/>
            <person name="Warren A I."/>
            <person name="Byers J.R.P. K."/>
            <person name="Montejo-Kovacevich G."/>
            <person name="Yen C E."/>
        </authorList>
    </citation>
    <scope>NUCLEOTIDE SEQUENCE [LARGE SCALE GENOMIC DNA]</scope>
</reference>
<accession>A0A8S1AA92</accession>
<evidence type="ECO:0000313" key="2">
    <source>
        <dbReference type="EMBL" id="CAB3242282.1"/>
    </source>
</evidence>
<evidence type="ECO:0000313" key="4">
    <source>
        <dbReference type="Proteomes" id="UP000494256"/>
    </source>
</evidence>
<dbReference type="OrthoDB" id="7479118at2759"/>
<dbReference type="EMBL" id="CADEBD010000312">
    <property type="protein sequence ID" value="CAB3242282.1"/>
    <property type="molecule type" value="Genomic_DNA"/>
</dbReference>
<evidence type="ECO:0000313" key="3">
    <source>
        <dbReference type="Proteomes" id="UP000494106"/>
    </source>
</evidence>
<sequence>MCVRSVLSVSIYDRILYREVLKTRVKFIAVEGARATLLHALAKRTERWVARARDAVIEMCERSGDVLAYQRMPLIARLQRARVADHFLRCTASPVTLTAI</sequence>
<dbReference type="Proteomes" id="UP000494256">
    <property type="component" value="Unassembled WGS sequence"/>
</dbReference>
<gene>
    <name evidence="1" type="ORF">APLA_LOCUS2092</name>
    <name evidence="2" type="ORF">APLA_LOCUS9894</name>
</gene>
<evidence type="ECO:0000313" key="1">
    <source>
        <dbReference type="EMBL" id="CAB3224610.1"/>
    </source>
</evidence>
<dbReference type="Proteomes" id="UP000494106">
    <property type="component" value="Unassembled WGS sequence"/>
</dbReference>
<protein>
    <submittedName>
        <fullName evidence="2">Uncharacterized protein</fullName>
    </submittedName>
</protein>
<name>A0A8S1AA92_ARCPL</name>
<keyword evidence="3" id="KW-1185">Reference proteome</keyword>
<dbReference type="EMBL" id="CADEBC010000159">
    <property type="protein sequence ID" value="CAB3224610.1"/>
    <property type="molecule type" value="Genomic_DNA"/>
</dbReference>
<organism evidence="2 4">
    <name type="scientific">Arctia plantaginis</name>
    <name type="common">Wood tiger moth</name>
    <name type="synonym">Phalaena plantaginis</name>
    <dbReference type="NCBI Taxonomy" id="874455"/>
    <lineage>
        <taxon>Eukaryota</taxon>
        <taxon>Metazoa</taxon>
        <taxon>Ecdysozoa</taxon>
        <taxon>Arthropoda</taxon>
        <taxon>Hexapoda</taxon>
        <taxon>Insecta</taxon>
        <taxon>Pterygota</taxon>
        <taxon>Neoptera</taxon>
        <taxon>Endopterygota</taxon>
        <taxon>Lepidoptera</taxon>
        <taxon>Glossata</taxon>
        <taxon>Ditrysia</taxon>
        <taxon>Noctuoidea</taxon>
        <taxon>Erebidae</taxon>
        <taxon>Arctiinae</taxon>
        <taxon>Arctia</taxon>
    </lineage>
</organism>